<evidence type="ECO:0000256" key="4">
    <source>
        <dbReference type="ARBA" id="ARBA00023136"/>
    </source>
</evidence>
<dbReference type="PROSITE" id="PS50929">
    <property type="entry name" value="ABC_TM1F"/>
    <property type="match status" value="1"/>
</dbReference>
<dbReference type="GO" id="GO:0034040">
    <property type="term" value="F:ATPase-coupled lipid transmembrane transporter activity"/>
    <property type="evidence" value="ECO:0007669"/>
    <property type="project" value="TreeGrafter"/>
</dbReference>
<dbReference type="Gene3D" id="1.20.1560.10">
    <property type="entry name" value="ABC transporter type 1, transmembrane domain"/>
    <property type="match status" value="1"/>
</dbReference>
<dbReference type="SUPFAM" id="SSF90123">
    <property type="entry name" value="ABC transporter transmembrane region"/>
    <property type="match status" value="1"/>
</dbReference>
<evidence type="ECO:0000256" key="3">
    <source>
        <dbReference type="ARBA" id="ARBA00022989"/>
    </source>
</evidence>
<evidence type="ECO:0000256" key="5">
    <source>
        <dbReference type="SAM" id="Phobius"/>
    </source>
</evidence>
<dbReference type="GO" id="GO:0005524">
    <property type="term" value="F:ATP binding"/>
    <property type="evidence" value="ECO:0007669"/>
    <property type="project" value="InterPro"/>
</dbReference>
<gene>
    <name evidence="7" type="ORF">LCGC14_2775910</name>
</gene>
<keyword evidence="3 5" id="KW-1133">Transmembrane helix</keyword>
<dbReference type="AlphaFoldDB" id="A0A0F8YUQ0"/>
<feature type="transmembrane region" description="Helical" evidence="5">
    <location>
        <begin position="62"/>
        <end position="84"/>
    </location>
</feature>
<dbReference type="InterPro" id="IPR039421">
    <property type="entry name" value="Type_1_exporter"/>
</dbReference>
<dbReference type="PANTHER" id="PTHR24221">
    <property type="entry name" value="ATP-BINDING CASSETTE SUB-FAMILY B"/>
    <property type="match status" value="1"/>
</dbReference>
<feature type="domain" description="ABC transmembrane type-1" evidence="6">
    <location>
        <begin position="19"/>
        <end position="315"/>
    </location>
</feature>
<feature type="transmembrane region" description="Helical" evidence="5">
    <location>
        <begin position="151"/>
        <end position="171"/>
    </location>
</feature>
<keyword evidence="2 5" id="KW-0812">Transmembrane</keyword>
<dbReference type="Pfam" id="PF00664">
    <property type="entry name" value="ABC_membrane"/>
    <property type="match status" value="1"/>
</dbReference>
<dbReference type="InterPro" id="IPR011527">
    <property type="entry name" value="ABC1_TM_dom"/>
</dbReference>
<proteinExistence type="predicted"/>
<dbReference type="GO" id="GO:0016020">
    <property type="term" value="C:membrane"/>
    <property type="evidence" value="ECO:0007669"/>
    <property type="project" value="UniProtKB-SubCell"/>
</dbReference>
<dbReference type="EMBL" id="LAZR01051429">
    <property type="protein sequence ID" value="KKK85177.1"/>
    <property type="molecule type" value="Genomic_DNA"/>
</dbReference>
<dbReference type="PANTHER" id="PTHR24221:SF654">
    <property type="entry name" value="ATP-BINDING CASSETTE SUB-FAMILY B MEMBER 6"/>
    <property type="match status" value="1"/>
</dbReference>
<feature type="transmembrane region" description="Helical" evidence="5">
    <location>
        <begin position="21"/>
        <end position="42"/>
    </location>
</feature>
<organism evidence="7">
    <name type="scientific">marine sediment metagenome</name>
    <dbReference type="NCBI Taxonomy" id="412755"/>
    <lineage>
        <taxon>unclassified sequences</taxon>
        <taxon>metagenomes</taxon>
        <taxon>ecological metagenomes</taxon>
    </lineage>
</organism>
<accession>A0A0F8YUQ0</accession>
<comment type="subcellular location">
    <subcellularLocation>
        <location evidence="1">Membrane</location>
        <topology evidence="1">Multi-pass membrane protein</topology>
    </subcellularLocation>
</comment>
<dbReference type="InterPro" id="IPR036640">
    <property type="entry name" value="ABC1_TM_sf"/>
</dbReference>
<dbReference type="GO" id="GO:0140359">
    <property type="term" value="F:ABC-type transporter activity"/>
    <property type="evidence" value="ECO:0007669"/>
    <property type="project" value="InterPro"/>
</dbReference>
<evidence type="ECO:0000256" key="2">
    <source>
        <dbReference type="ARBA" id="ARBA00022692"/>
    </source>
</evidence>
<protein>
    <recommendedName>
        <fullName evidence="6">ABC transmembrane type-1 domain-containing protein</fullName>
    </recommendedName>
</protein>
<evidence type="ECO:0000259" key="6">
    <source>
        <dbReference type="PROSITE" id="PS50929"/>
    </source>
</evidence>
<feature type="transmembrane region" description="Helical" evidence="5">
    <location>
        <begin position="287"/>
        <end position="306"/>
    </location>
</feature>
<sequence length="361" mass="40115">MLIRYIKTLFEYAGIRASISLFLMLIMGLTQGVGLVMLVPFLELIGLGETGGAEGLATHINGVLGWLGLPVNMTSILCLYVVIVSAHSIVARYREVLNSKIVNGFTQVMRQSLYRALSRAEWLCFLRSKTSDITHVLTIDIQRVGFATQQLLQLIGKIIIVNVYIVVALVLSVPMTVFSLAFGIGFLLLMHPLNRKAQRTGEDLRDSVGNMYTAITEHLGGMKIAKSYNLGNRHQETFRIITNGITDQVVNFAKINTATRMYYEIGAAVALAAFFFVAVVLVHIPAANLLLIVFLFARILPGFSMIQQCMQRITNAIPSFGAVLEMKKRFEAAKEPLLEDSIRPFKLNKGISFSNVSFRYD</sequence>
<evidence type="ECO:0000313" key="7">
    <source>
        <dbReference type="EMBL" id="KKK85177.1"/>
    </source>
</evidence>
<name>A0A0F8YUQ0_9ZZZZ</name>
<comment type="caution">
    <text evidence="7">The sequence shown here is derived from an EMBL/GenBank/DDBJ whole genome shotgun (WGS) entry which is preliminary data.</text>
</comment>
<keyword evidence="4 5" id="KW-0472">Membrane</keyword>
<evidence type="ECO:0000256" key="1">
    <source>
        <dbReference type="ARBA" id="ARBA00004141"/>
    </source>
</evidence>
<feature type="non-terminal residue" evidence="7">
    <location>
        <position position="361"/>
    </location>
</feature>
<feature type="transmembrane region" description="Helical" evidence="5">
    <location>
        <begin position="261"/>
        <end position="281"/>
    </location>
</feature>
<reference evidence="7" key="1">
    <citation type="journal article" date="2015" name="Nature">
        <title>Complex archaea that bridge the gap between prokaryotes and eukaryotes.</title>
        <authorList>
            <person name="Spang A."/>
            <person name="Saw J.H."/>
            <person name="Jorgensen S.L."/>
            <person name="Zaremba-Niedzwiedzka K."/>
            <person name="Martijn J."/>
            <person name="Lind A.E."/>
            <person name="van Eijk R."/>
            <person name="Schleper C."/>
            <person name="Guy L."/>
            <person name="Ettema T.J."/>
        </authorList>
    </citation>
    <scope>NUCLEOTIDE SEQUENCE</scope>
</reference>
<feature type="transmembrane region" description="Helical" evidence="5">
    <location>
        <begin position="177"/>
        <end position="194"/>
    </location>
</feature>